<dbReference type="AlphaFoldDB" id="A0A6G8AYF8"/>
<dbReference type="InterPro" id="IPR016040">
    <property type="entry name" value="NAD(P)-bd_dom"/>
</dbReference>
<sequence length="212" mass="23562">MQNILILGANGRIACFAEQDLLAKTNYQLIYFLRNSSRLTIQNPNREQVIEGDATKVSDLERALVGVDIVYANLAGKDIVQQAQAIVQAMQKQGIRRIYWVSSLGIYDEVPGAFGVWNNQTLDGYLQPYAKAAAIIEAAPLDSTIIRPAWLTNQNEVNYEITHKNEPFKGTEVSRKTVGVVISELIQNPQKAINDSLGINKPNTDGDKPAWY</sequence>
<proteinExistence type="predicted"/>
<dbReference type="GO" id="GO:0004074">
    <property type="term" value="F:biliverdin reductase [NAD(P)H] activity"/>
    <property type="evidence" value="ECO:0007669"/>
    <property type="project" value="TreeGrafter"/>
</dbReference>
<reference evidence="2 3" key="1">
    <citation type="submission" date="2020-03" db="EMBL/GenBank/DDBJ databases">
        <title>Weissella sp. nov., isolated from Cybister lewisianus.</title>
        <authorList>
            <person name="Hyun D.-W."/>
            <person name="Bae J.-W."/>
        </authorList>
    </citation>
    <scope>NUCLEOTIDE SEQUENCE [LARGE SCALE GENOMIC DNA]</scope>
    <source>
        <strain evidence="2 3">HDW19</strain>
    </source>
</reference>
<name>A0A6G8AYF8_9LACO</name>
<dbReference type="PANTHER" id="PTHR43355">
    <property type="entry name" value="FLAVIN REDUCTASE (NADPH)"/>
    <property type="match status" value="1"/>
</dbReference>
<accession>A0A6G8AYF8</accession>
<dbReference type="GO" id="GO:0042602">
    <property type="term" value="F:riboflavin reductase (NADPH) activity"/>
    <property type="evidence" value="ECO:0007669"/>
    <property type="project" value="TreeGrafter"/>
</dbReference>
<gene>
    <name evidence="2" type="ORF">G7084_00840</name>
</gene>
<dbReference type="SUPFAM" id="SSF51735">
    <property type="entry name" value="NAD(P)-binding Rossmann-fold domains"/>
    <property type="match status" value="1"/>
</dbReference>
<organism evidence="2 3">
    <name type="scientific">Weissella coleopterorum</name>
    <dbReference type="NCBI Taxonomy" id="2714949"/>
    <lineage>
        <taxon>Bacteria</taxon>
        <taxon>Bacillati</taxon>
        <taxon>Bacillota</taxon>
        <taxon>Bacilli</taxon>
        <taxon>Lactobacillales</taxon>
        <taxon>Lactobacillaceae</taxon>
        <taxon>Weissella</taxon>
    </lineage>
</organism>
<dbReference type="RefSeq" id="WP_166009165.1">
    <property type="nucleotide sequence ID" value="NZ_CP049888.1"/>
</dbReference>
<dbReference type="Gene3D" id="3.40.50.720">
    <property type="entry name" value="NAD(P)-binding Rossmann-like Domain"/>
    <property type="match status" value="1"/>
</dbReference>
<dbReference type="Pfam" id="PF13460">
    <property type="entry name" value="NAD_binding_10"/>
    <property type="match status" value="1"/>
</dbReference>
<dbReference type="InterPro" id="IPR036291">
    <property type="entry name" value="NAD(P)-bd_dom_sf"/>
</dbReference>
<dbReference type="PANTHER" id="PTHR43355:SF2">
    <property type="entry name" value="FLAVIN REDUCTASE (NADPH)"/>
    <property type="match status" value="1"/>
</dbReference>
<keyword evidence="3" id="KW-1185">Reference proteome</keyword>
<evidence type="ECO:0000259" key="1">
    <source>
        <dbReference type="Pfam" id="PF13460"/>
    </source>
</evidence>
<protein>
    <submittedName>
        <fullName evidence="2">NAD(P)H-binding protein</fullName>
    </submittedName>
</protein>
<dbReference type="Proteomes" id="UP000500741">
    <property type="component" value="Chromosome"/>
</dbReference>
<dbReference type="InterPro" id="IPR051606">
    <property type="entry name" value="Polyketide_Oxido-like"/>
</dbReference>
<feature type="domain" description="NAD(P)-binding" evidence="1">
    <location>
        <begin position="8"/>
        <end position="189"/>
    </location>
</feature>
<dbReference type="KEGG" id="wco:G7084_00840"/>
<evidence type="ECO:0000313" key="2">
    <source>
        <dbReference type="EMBL" id="QIL49995.1"/>
    </source>
</evidence>
<dbReference type="EMBL" id="CP049888">
    <property type="protein sequence ID" value="QIL49995.1"/>
    <property type="molecule type" value="Genomic_DNA"/>
</dbReference>
<evidence type="ECO:0000313" key="3">
    <source>
        <dbReference type="Proteomes" id="UP000500741"/>
    </source>
</evidence>